<feature type="domain" description="FtsX extracellular" evidence="16">
    <location>
        <begin position="109"/>
        <end position="199"/>
    </location>
</feature>
<evidence type="ECO:0000256" key="13">
    <source>
        <dbReference type="SAM" id="MobiDB-lite"/>
    </source>
</evidence>
<evidence type="ECO:0000313" key="18">
    <source>
        <dbReference type="Proteomes" id="UP000739180"/>
    </source>
</evidence>
<gene>
    <name evidence="17" type="ORF">FGS76_16855</name>
</gene>
<feature type="region of interest" description="Disordered" evidence="13">
    <location>
        <begin position="1"/>
        <end position="45"/>
    </location>
</feature>
<dbReference type="NCBIfam" id="TIGR00439">
    <property type="entry name" value="FtsX_Gneg"/>
    <property type="match status" value="1"/>
</dbReference>
<dbReference type="Pfam" id="PF02687">
    <property type="entry name" value="FtsX"/>
    <property type="match status" value="1"/>
</dbReference>
<keyword evidence="6 12" id="KW-0997">Cell inner membrane</keyword>
<keyword evidence="5 12" id="KW-1003">Cell membrane</keyword>
<dbReference type="InterPro" id="IPR047590">
    <property type="entry name" value="FtsX_proteobact-type"/>
</dbReference>
<evidence type="ECO:0000256" key="9">
    <source>
        <dbReference type="ARBA" id="ARBA00022989"/>
    </source>
</evidence>
<sequence length="349" mass="37851">MARKASPSATRTWPFSPAPGRTAVARNTRQRRPAGARSTRTSLGDRLTAWRQHHRDSLGDALGRMAAAPTAALMTVLVIAIALALPAGLAVLMDNARVITKGWDGQAHLSVFLKLDTAEDRQRALAREWDGFDTVARTEVITRAQALDEFKTLSGFGDVLEALPDNPLPPLIVVYPENVAPGQVEALQRRLNAVPEVDNAQLDVAWVRRLHAIIELGDRMISVLTLGLALAVVLVVVNTVRLAIESRREEIVVIKIVGGTDGFVRRPFLYSGFCVGFAGGVLALILVSLALWWLGGPIDELLRLYESEHSLTGMSPSTVFVLPLFSGTLGLLGAWLAVSRHLGDIEPQF</sequence>
<evidence type="ECO:0000256" key="14">
    <source>
        <dbReference type="SAM" id="Phobius"/>
    </source>
</evidence>
<evidence type="ECO:0000256" key="10">
    <source>
        <dbReference type="ARBA" id="ARBA00023136"/>
    </source>
</evidence>
<dbReference type="EMBL" id="VCQT01000045">
    <property type="protein sequence ID" value="TMW10973.1"/>
    <property type="molecule type" value="Genomic_DNA"/>
</dbReference>
<dbReference type="InterPro" id="IPR003838">
    <property type="entry name" value="ABC3_permease_C"/>
</dbReference>
<comment type="function">
    <text evidence="12">Part of the ABC transporter FtsEX involved in cellular division.</text>
</comment>
<feature type="transmembrane region" description="Helical" evidence="14">
    <location>
        <begin position="268"/>
        <end position="294"/>
    </location>
</feature>
<dbReference type="InterPro" id="IPR004513">
    <property type="entry name" value="FtsX"/>
</dbReference>
<feature type="transmembrane region" description="Helical" evidence="14">
    <location>
        <begin position="314"/>
        <end position="338"/>
    </location>
</feature>
<keyword evidence="11 12" id="KW-0131">Cell cycle</keyword>
<keyword evidence="8 14" id="KW-0812">Transmembrane</keyword>
<feature type="transmembrane region" description="Helical" evidence="14">
    <location>
        <begin position="71"/>
        <end position="93"/>
    </location>
</feature>
<evidence type="ECO:0000256" key="5">
    <source>
        <dbReference type="ARBA" id="ARBA00022475"/>
    </source>
</evidence>
<keyword evidence="7 12" id="KW-0132">Cell division</keyword>
<feature type="domain" description="ABC3 transporter permease C-terminal" evidence="15">
    <location>
        <begin position="224"/>
        <end position="340"/>
    </location>
</feature>
<keyword evidence="9 14" id="KW-1133">Transmembrane helix</keyword>
<evidence type="ECO:0000256" key="4">
    <source>
        <dbReference type="ARBA" id="ARBA00021907"/>
    </source>
</evidence>
<comment type="subunit">
    <text evidence="3">Forms a membrane-associated complex with FtsE.</text>
</comment>
<comment type="caution">
    <text evidence="17">The sequence shown here is derived from an EMBL/GenBank/DDBJ whole genome shotgun (WGS) entry which is preliminary data.</text>
</comment>
<evidence type="ECO:0000256" key="6">
    <source>
        <dbReference type="ARBA" id="ARBA00022519"/>
    </source>
</evidence>
<proteinExistence type="inferred from homology"/>
<evidence type="ECO:0000256" key="11">
    <source>
        <dbReference type="ARBA" id="ARBA00023306"/>
    </source>
</evidence>
<organism evidence="17 18">
    <name type="scientific">Alloalcanivorax gelatiniphagus</name>
    <dbReference type="NCBI Taxonomy" id="1194167"/>
    <lineage>
        <taxon>Bacteria</taxon>
        <taxon>Pseudomonadati</taxon>
        <taxon>Pseudomonadota</taxon>
        <taxon>Gammaproteobacteria</taxon>
        <taxon>Oceanospirillales</taxon>
        <taxon>Alcanivoracaceae</taxon>
        <taxon>Alloalcanivorax</taxon>
    </lineage>
</organism>
<evidence type="ECO:0000313" key="17">
    <source>
        <dbReference type="EMBL" id="TMW10973.1"/>
    </source>
</evidence>
<keyword evidence="10 12" id="KW-0472">Membrane</keyword>
<dbReference type="Gene3D" id="3.30.70.3040">
    <property type="match status" value="1"/>
</dbReference>
<name>A0ABY2XH26_9GAMM</name>
<reference evidence="17 18" key="1">
    <citation type="submission" date="2019-05" db="EMBL/GenBank/DDBJ databases">
        <title>Genome of Alcanivorax gelatiniphagus, an oil degrading marine bacteria.</title>
        <authorList>
            <person name="Kwon K.K."/>
        </authorList>
    </citation>
    <scope>NUCLEOTIDE SEQUENCE [LARGE SCALE GENOMIC DNA]</scope>
    <source>
        <strain evidence="17 18">MEBiC 08158</strain>
    </source>
</reference>
<keyword evidence="18" id="KW-1185">Reference proteome</keyword>
<evidence type="ECO:0000256" key="3">
    <source>
        <dbReference type="ARBA" id="ARBA00011160"/>
    </source>
</evidence>
<dbReference type="PANTHER" id="PTHR47755">
    <property type="entry name" value="CELL DIVISION PROTEIN FTSX"/>
    <property type="match status" value="1"/>
</dbReference>
<evidence type="ECO:0000256" key="8">
    <source>
        <dbReference type="ARBA" id="ARBA00022692"/>
    </source>
</evidence>
<dbReference type="Proteomes" id="UP000739180">
    <property type="component" value="Unassembled WGS sequence"/>
</dbReference>
<evidence type="ECO:0000259" key="15">
    <source>
        <dbReference type="Pfam" id="PF02687"/>
    </source>
</evidence>
<evidence type="ECO:0000259" key="16">
    <source>
        <dbReference type="Pfam" id="PF18075"/>
    </source>
</evidence>
<protein>
    <recommendedName>
        <fullName evidence="4 12">Cell division protein FtsX</fullName>
    </recommendedName>
</protein>
<dbReference type="InterPro" id="IPR040690">
    <property type="entry name" value="FtsX_ECD"/>
</dbReference>
<evidence type="ECO:0000256" key="12">
    <source>
        <dbReference type="PIRNR" id="PIRNR003097"/>
    </source>
</evidence>
<comment type="subcellular location">
    <subcellularLocation>
        <location evidence="1">Cell inner membrane</location>
        <topology evidence="1">Multi-pass membrane protein</topology>
    </subcellularLocation>
</comment>
<dbReference type="PANTHER" id="PTHR47755:SF1">
    <property type="entry name" value="CELL DIVISION PROTEIN FTSX"/>
    <property type="match status" value="1"/>
</dbReference>
<evidence type="ECO:0000256" key="1">
    <source>
        <dbReference type="ARBA" id="ARBA00004429"/>
    </source>
</evidence>
<comment type="similarity">
    <text evidence="2 12">Belongs to the ABC-4 integral membrane protein family. FtsX subfamily.</text>
</comment>
<evidence type="ECO:0000256" key="7">
    <source>
        <dbReference type="ARBA" id="ARBA00022618"/>
    </source>
</evidence>
<accession>A0ABY2XH26</accession>
<evidence type="ECO:0000256" key="2">
    <source>
        <dbReference type="ARBA" id="ARBA00007379"/>
    </source>
</evidence>
<dbReference type="PIRSF" id="PIRSF003097">
    <property type="entry name" value="FtsX"/>
    <property type="match status" value="1"/>
</dbReference>
<feature type="transmembrane region" description="Helical" evidence="14">
    <location>
        <begin position="220"/>
        <end position="240"/>
    </location>
</feature>
<dbReference type="Pfam" id="PF18075">
    <property type="entry name" value="FtsX_ECD"/>
    <property type="match status" value="1"/>
</dbReference>